<reference evidence="2 3" key="1">
    <citation type="submission" date="2019-07" db="EMBL/GenBank/DDBJ databases">
        <title>Diversity of Bacteria from Kongsfjorden, Arctic.</title>
        <authorList>
            <person name="Yu Y."/>
        </authorList>
    </citation>
    <scope>NUCLEOTIDE SEQUENCE [LARGE SCALE GENOMIC DNA]</scope>
    <source>
        <strain evidence="2 3">SM1922</strain>
    </source>
</reference>
<organism evidence="2 3">
    <name type="scientific">Vreelandella titanicae</name>
    <dbReference type="NCBI Taxonomy" id="664683"/>
    <lineage>
        <taxon>Bacteria</taxon>
        <taxon>Pseudomonadati</taxon>
        <taxon>Pseudomonadota</taxon>
        <taxon>Gammaproteobacteria</taxon>
        <taxon>Oceanospirillales</taxon>
        <taxon>Halomonadaceae</taxon>
        <taxon>Vreelandella</taxon>
    </lineage>
</organism>
<comment type="caution">
    <text evidence="2">The sequence shown here is derived from an EMBL/GenBank/DDBJ whole genome shotgun (WGS) entry which is preliminary data.</text>
</comment>
<accession>A0A558JAV5</accession>
<evidence type="ECO:0000259" key="1">
    <source>
        <dbReference type="Pfam" id="PF04909"/>
    </source>
</evidence>
<dbReference type="Gene3D" id="3.20.20.140">
    <property type="entry name" value="Metal-dependent hydrolases"/>
    <property type="match status" value="1"/>
</dbReference>
<dbReference type="Pfam" id="PF04909">
    <property type="entry name" value="Amidohydro_2"/>
    <property type="match status" value="1"/>
</dbReference>
<evidence type="ECO:0000313" key="2">
    <source>
        <dbReference type="EMBL" id="TVU90770.1"/>
    </source>
</evidence>
<name>A0A558JAV5_9GAMM</name>
<dbReference type="InterPro" id="IPR032466">
    <property type="entry name" value="Metal_Hydrolase"/>
</dbReference>
<gene>
    <name evidence="2" type="ORF">FQP89_06655</name>
</gene>
<sequence>MTLSIPANTRPLTGPPPALKAPAGATDCHVHLYLPGYEAQPGGPKIPELATVADYQKLQKWLSLERVVVTQPNAYQFDNRAILQGVAEIGQESARAIVAIAPDADESQIEAFHAQGARGARIMQLPGGAVGIDRLAEVEARIKAFGWHLMVQFNGRELDGYLATLKAIETDYIIDHIGKFMPPVAADDHRVDQLLSLLDRGNAWMKICAGYEASLSGGPEYADVGPIAKRLIEHAPERIIWGSNWPHVGVPREQFPSDPEQLDVLLHWADESTRQKILVDNPAALYGF</sequence>
<keyword evidence="2" id="KW-0378">Hydrolase</keyword>
<dbReference type="InterPro" id="IPR052358">
    <property type="entry name" value="Aro_Compnd_Degr_Hydrolases"/>
</dbReference>
<protein>
    <submittedName>
        <fullName evidence="2">Amidohydrolase family protein</fullName>
    </submittedName>
</protein>
<dbReference type="GO" id="GO:0016787">
    <property type="term" value="F:hydrolase activity"/>
    <property type="evidence" value="ECO:0007669"/>
    <property type="project" value="UniProtKB-KW"/>
</dbReference>
<dbReference type="SUPFAM" id="SSF51556">
    <property type="entry name" value="Metallo-dependent hydrolases"/>
    <property type="match status" value="1"/>
</dbReference>
<feature type="domain" description="Amidohydrolase-related" evidence="1">
    <location>
        <begin position="27"/>
        <end position="288"/>
    </location>
</feature>
<dbReference type="PANTHER" id="PTHR35563">
    <property type="entry name" value="BARREL METAL-DEPENDENT HYDROLASE, PUTATIVE (AFU_ORTHOLOGUE AFUA_1G16240)-RELATED"/>
    <property type="match status" value="1"/>
</dbReference>
<dbReference type="AlphaFoldDB" id="A0A558JAV5"/>
<dbReference type="PANTHER" id="PTHR35563:SF2">
    <property type="entry name" value="BARREL METAL-DEPENDENT HYDROLASE, PUTATIVE (AFU_ORTHOLOGUE AFUA_1G16240)-RELATED"/>
    <property type="match status" value="1"/>
</dbReference>
<evidence type="ECO:0000313" key="3">
    <source>
        <dbReference type="Proteomes" id="UP000317288"/>
    </source>
</evidence>
<proteinExistence type="predicted"/>
<dbReference type="InterPro" id="IPR006680">
    <property type="entry name" value="Amidohydro-rel"/>
</dbReference>
<dbReference type="EMBL" id="VNFE01000002">
    <property type="protein sequence ID" value="TVU90770.1"/>
    <property type="molecule type" value="Genomic_DNA"/>
</dbReference>
<dbReference type="Proteomes" id="UP000317288">
    <property type="component" value="Unassembled WGS sequence"/>
</dbReference>